<dbReference type="InterPro" id="IPR033454">
    <property type="entry name" value="RecG_wedge"/>
</dbReference>
<evidence type="ECO:0000256" key="14">
    <source>
        <dbReference type="ARBA" id="ARBA00048988"/>
    </source>
</evidence>
<evidence type="ECO:0000256" key="9">
    <source>
        <dbReference type="ARBA" id="ARBA00023172"/>
    </source>
</evidence>
<dbReference type="SMART" id="SM00487">
    <property type="entry name" value="DEXDc"/>
    <property type="match status" value="1"/>
</dbReference>
<feature type="domain" description="Helicase C-terminal" evidence="17">
    <location>
        <begin position="464"/>
        <end position="629"/>
    </location>
</feature>
<dbReference type="SUPFAM" id="SSF50249">
    <property type="entry name" value="Nucleic acid-binding proteins"/>
    <property type="match status" value="1"/>
</dbReference>
<dbReference type="InterPro" id="IPR011545">
    <property type="entry name" value="DEAD/DEAH_box_helicase_dom"/>
</dbReference>
<dbReference type="PROSITE" id="PS51194">
    <property type="entry name" value="HELICASE_CTER"/>
    <property type="match status" value="1"/>
</dbReference>
<keyword evidence="9 15" id="KW-0233">DNA recombination</keyword>
<comment type="catalytic activity">
    <reaction evidence="12 15">
        <text>Couples ATP hydrolysis with the unwinding of duplex DNA by translocating in the 3'-5' direction.</text>
        <dbReference type="EC" id="5.6.2.4"/>
    </reaction>
</comment>
<keyword evidence="4 15" id="KW-0227">DNA damage</keyword>
<feature type="domain" description="Helicase ATP-binding" evidence="16">
    <location>
        <begin position="283"/>
        <end position="445"/>
    </location>
</feature>
<dbReference type="Pfam" id="PF17191">
    <property type="entry name" value="RecG_wedge"/>
    <property type="match status" value="1"/>
</dbReference>
<comment type="catalytic activity">
    <reaction evidence="14 15">
        <text>ATP + H2O = ADP + phosphate + H(+)</text>
        <dbReference type="Rhea" id="RHEA:13065"/>
        <dbReference type="ChEBI" id="CHEBI:15377"/>
        <dbReference type="ChEBI" id="CHEBI:15378"/>
        <dbReference type="ChEBI" id="CHEBI:30616"/>
        <dbReference type="ChEBI" id="CHEBI:43474"/>
        <dbReference type="ChEBI" id="CHEBI:456216"/>
        <dbReference type="EC" id="5.6.2.4"/>
    </reaction>
</comment>
<dbReference type="InterPro" id="IPR027417">
    <property type="entry name" value="P-loop_NTPase"/>
</dbReference>
<comment type="function">
    <text evidence="15">Plays a critical role in recombination and DNA repair. Helps process Holliday junction intermediates to mature products by catalyzing branch migration. Has replication fork regression activity, unwinds stalled or blocked replication forks to make a HJ that can be resolved. Has a DNA unwinding activity characteristic of a DNA helicase with 3'-5' polarity.</text>
</comment>
<dbReference type="InterPro" id="IPR012340">
    <property type="entry name" value="NA-bd_OB-fold"/>
</dbReference>
<dbReference type="InterPro" id="IPR045562">
    <property type="entry name" value="RecG_dom3_C"/>
</dbReference>
<proteinExistence type="inferred from homology"/>
<evidence type="ECO:0000256" key="6">
    <source>
        <dbReference type="ARBA" id="ARBA00022806"/>
    </source>
</evidence>
<evidence type="ECO:0000256" key="11">
    <source>
        <dbReference type="ARBA" id="ARBA00023235"/>
    </source>
</evidence>
<dbReference type="AlphaFoldDB" id="A0A934NEC1"/>
<protein>
    <recommendedName>
        <fullName evidence="2 15">ATP-dependent DNA helicase RecG</fullName>
        <ecNumber evidence="13 15">5.6.2.4</ecNumber>
    </recommendedName>
</protein>
<keyword evidence="5 15" id="KW-0378">Hydrolase</keyword>
<dbReference type="EC" id="5.6.2.4" evidence="13 15"/>
<dbReference type="InterPro" id="IPR014001">
    <property type="entry name" value="Helicase_ATP-bd"/>
</dbReference>
<evidence type="ECO:0000256" key="5">
    <source>
        <dbReference type="ARBA" id="ARBA00022801"/>
    </source>
</evidence>
<dbReference type="GO" id="GO:0003677">
    <property type="term" value="F:DNA binding"/>
    <property type="evidence" value="ECO:0007669"/>
    <property type="project" value="UniProtKB-KW"/>
</dbReference>
<evidence type="ECO:0000256" key="10">
    <source>
        <dbReference type="ARBA" id="ARBA00023204"/>
    </source>
</evidence>
<keyword evidence="11" id="KW-0413">Isomerase</keyword>
<dbReference type="GO" id="GO:0006281">
    <property type="term" value="P:DNA repair"/>
    <property type="evidence" value="ECO:0007669"/>
    <property type="project" value="UniProtKB-UniRule"/>
</dbReference>
<dbReference type="Pfam" id="PF19833">
    <property type="entry name" value="RecG_dom3_C"/>
    <property type="match status" value="1"/>
</dbReference>
<dbReference type="NCBIfam" id="NF008165">
    <property type="entry name" value="PRK10917.1-3"/>
    <property type="match status" value="1"/>
</dbReference>
<keyword evidence="6 15" id="KW-0347">Helicase</keyword>
<dbReference type="GO" id="GO:0043138">
    <property type="term" value="F:3'-5' DNA helicase activity"/>
    <property type="evidence" value="ECO:0007669"/>
    <property type="project" value="UniProtKB-EC"/>
</dbReference>
<evidence type="ECO:0000256" key="3">
    <source>
        <dbReference type="ARBA" id="ARBA00022741"/>
    </source>
</evidence>
<dbReference type="Gene3D" id="2.40.50.140">
    <property type="entry name" value="Nucleic acid-binding proteins"/>
    <property type="match status" value="1"/>
</dbReference>
<evidence type="ECO:0000256" key="13">
    <source>
        <dbReference type="ARBA" id="ARBA00034808"/>
    </source>
</evidence>
<dbReference type="CDD" id="cd04488">
    <property type="entry name" value="RecG_wedge_OBF"/>
    <property type="match status" value="1"/>
</dbReference>
<evidence type="ECO:0000256" key="1">
    <source>
        <dbReference type="ARBA" id="ARBA00007504"/>
    </source>
</evidence>
<keyword evidence="8" id="KW-0238">DNA-binding</keyword>
<dbReference type="EMBL" id="JAEKNN010000021">
    <property type="protein sequence ID" value="MBJ7608603.1"/>
    <property type="molecule type" value="Genomic_DNA"/>
</dbReference>
<dbReference type="Gene3D" id="3.40.50.300">
    <property type="entry name" value="P-loop containing nucleotide triphosphate hydrolases"/>
    <property type="match status" value="2"/>
</dbReference>
<dbReference type="SUPFAM" id="SSF52540">
    <property type="entry name" value="P-loop containing nucleoside triphosphate hydrolases"/>
    <property type="match status" value="2"/>
</dbReference>
<evidence type="ECO:0000256" key="4">
    <source>
        <dbReference type="ARBA" id="ARBA00022763"/>
    </source>
</evidence>
<dbReference type="InterPro" id="IPR004609">
    <property type="entry name" value="ATP-dep_DNA_helicase_RecG"/>
</dbReference>
<dbReference type="NCBIfam" id="NF008168">
    <property type="entry name" value="PRK10917.2-2"/>
    <property type="match status" value="1"/>
</dbReference>
<evidence type="ECO:0000256" key="2">
    <source>
        <dbReference type="ARBA" id="ARBA00017846"/>
    </source>
</evidence>
<gene>
    <name evidence="18" type="primary">recG</name>
    <name evidence="18" type="ORF">JF887_04110</name>
</gene>
<dbReference type="PANTHER" id="PTHR47964">
    <property type="entry name" value="ATP-DEPENDENT DNA HELICASE HOMOLOG RECG, CHLOROPLASTIC"/>
    <property type="match status" value="1"/>
</dbReference>
<reference evidence="18 19" key="1">
    <citation type="submission" date="2020-10" db="EMBL/GenBank/DDBJ databases">
        <title>Ca. Dormibacterota MAGs.</title>
        <authorList>
            <person name="Montgomery K."/>
        </authorList>
    </citation>
    <scope>NUCLEOTIDE SEQUENCE [LARGE SCALE GENOMIC DNA]</scope>
    <source>
        <strain evidence="18">Mitchell_Peninsula_5</strain>
    </source>
</reference>
<keyword evidence="7 15" id="KW-0067">ATP-binding</keyword>
<accession>A0A934NEC1</accession>
<evidence type="ECO:0000256" key="12">
    <source>
        <dbReference type="ARBA" id="ARBA00034617"/>
    </source>
</evidence>
<dbReference type="NCBIfam" id="TIGR00643">
    <property type="entry name" value="recG"/>
    <property type="match status" value="1"/>
</dbReference>
<organism evidence="18 19">
    <name type="scientific">Candidatus Amunia macphersoniae</name>
    <dbReference type="NCBI Taxonomy" id="3127014"/>
    <lineage>
        <taxon>Bacteria</taxon>
        <taxon>Bacillati</taxon>
        <taxon>Candidatus Dormiibacterota</taxon>
        <taxon>Candidatus Dormibacteria</taxon>
        <taxon>Candidatus Aeolococcales</taxon>
        <taxon>Candidatus Aeolococcaceae</taxon>
        <taxon>Candidatus Amunia</taxon>
    </lineage>
</organism>
<dbReference type="Pfam" id="PF00271">
    <property type="entry name" value="Helicase_C"/>
    <property type="match status" value="1"/>
</dbReference>
<comment type="caution">
    <text evidence="18">The sequence shown here is derived from an EMBL/GenBank/DDBJ whole genome shotgun (WGS) entry which is preliminary data.</text>
</comment>
<name>A0A934NEC1_9BACT</name>
<dbReference type="PROSITE" id="PS51192">
    <property type="entry name" value="HELICASE_ATP_BIND_1"/>
    <property type="match status" value="1"/>
</dbReference>
<comment type="similarity">
    <text evidence="1 15">Belongs to the helicase family. RecG subfamily.</text>
</comment>
<dbReference type="GO" id="GO:0006310">
    <property type="term" value="P:DNA recombination"/>
    <property type="evidence" value="ECO:0007669"/>
    <property type="project" value="UniProtKB-UniRule"/>
</dbReference>
<dbReference type="Proteomes" id="UP000614410">
    <property type="component" value="Unassembled WGS sequence"/>
</dbReference>
<evidence type="ECO:0000256" key="15">
    <source>
        <dbReference type="RuleBase" id="RU363016"/>
    </source>
</evidence>
<evidence type="ECO:0000259" key="17">
    <source>
        <dbReference type="PROSITE" id="PS51194"/>
    </source>
</evidence>
<dbReference type="GO" id="GO:0005524">
    <property type="term" value="F:ATP binding"/>
    <property type="evidence" value="ECO:0007669"/>
    <property type="project" value="UniProtKB-KW"/>
</dbReference>
<dbReference type="SMART" id="SM00490">
    <property type="entry name" value="HELICc"/>
    <property type="match status" value="1"/>
</dbReference>
<dbReference type="GO" id="GO:0016787">
    <property type="term" value="F:hydrolase activity"/>
    <property type="evidence" value="ECO:0007669"/>
    <property type="project" value="UniProtKB-KW"/>
</dbReference>
<keyword evidence="10 15" id="KW-0234">DNA repair</keyword>
<dbReference type="InterPro" id="IPR001650">
    <property type="entry name" value="Helicase_C-like"/>
</dbReference>
<evidence type="ECO:0000313" key="18">
    <source>
        <dbReference type="EMBL" id="MBJ7608603.1"/>
    </source>
</evidence>
<evidence type="ECO:0000256" key="7">
    <source>
        <dbReference type="ARBA" id="ARBA00022840"/>
    </source>
</evidence>
<keyword evidence="3 15" id="KW-0547">Nucleotide-binding</keyword>
<dbReference type="Pfam" id="PF00270">
    <property type="entry name" value="DEAD"/>
    <property type="match status" value="1"/>
</dbReference>
<dbReference type="PANTHER" id="PTHR47964:SF1">
    <property type="entry name" value="ATP-DEPENDENT DNA HELICASE HOMOLOG RECG, CHLOROPLASTIC"/>
    <property type="match status" value="1"/>
</dbReference>
<evidence type="ECO:0000259" key="16">
    <source>
        <dbReference type="PROSITE" id="PS51192"/>
    </source>
</evidence>
<evidence type="ECO:0000256" key="8">
    <source>
        <dbReference type="ARBA" id="ARBA00023125"/>
    </source>
</evidence>
<dbReference type="InterPro" id="IPR047112">
    <property type="entry name" value="RecG/Mfd"/>
</dbReference>
<sequence length="690" mass="75620">MAPVTRPASTVLTPSTSLSAIAGIGTEKLRALDKLGIATVHDLLYHLPRRHEDSRMVTPVARLRAGEVQTSRVRVRNAGRRVTAKKRMVIVEASLVDDSGVVSAVWFNQGFLVNQLRGGLELMVHGKVESERTGLVFRNPKFEPVGGGQRDVGLLAPVYRETNGLTSKFLRSKIEPLLPLAAGIADRLPPQVRHAEGLMPIARAIAQAHFPDDEESASRARERIAFEEMFLLQLAAQRARRRRLSSAGVVIPYDVATARAFVQSLPFPLTDGQRAAAHEILRDMADSGPMNRLLQGDVGSGKTAVAAMAAVMSHRAGVQTAVMAPTEILARQHHATLSALLDAHGLAPRLLVGSTPARARREILEAMANGRETLLVGTHALIEDDVVFSDLGLVVVDEQHRFGVAQRQRLRRKSDLTPNFLAMTATPIPRSLSLTAYGDVNVSELHEMPPGRQPVATRVVPPHQRDEAYAFIREQVGQRRQAFVICPLIEENDKLGVRSATAEYERLRTQVFADLRVELLHGRLSARDKEERMAAFAQGHADILVATSVIEVGVDVPNATVIVIEGAERFGLAQLHQFRGRVGRGQHRSFCLLFAGSLDDEGSHRLDMVATTHDGFELAEADLRLRGPGDVAGLRQHGLPEMLAADLLDVAMLQRARTAAQRWLDVDPNLTGYEPLREAMHGYRAVFDLD</sequence>
<evidence type="ECO:0000313" key="19">
    <source>
        <dbReference type="Proteomes" id="UP000614410"/>
    </source>
</evidence>